<dbReference type="OrthoDB" id="5286367at2759"/>
<evidence type="ECO:0000313" key="2">
    <source>
        <dbReference type="EMBL" id="KAF2174715.1"/>
    </source>
</evidence>
<name>A0A6A6D6N4_9PEZI</name>
<accession>A0A6A6D6N4</accession>
<dbReference type="AlphaFoldDB" id="A0A6A6D6N4"/>
<feature type="compositionally biased region" description="Basic and acidic residues" evidence="1">
    <location>
        <begin position="140"/>
        <end position="156"/>
    </location>
</feature>
<gene>
    <name evidence="2" type="ORF">K469DRAFT_685757</name>
</gene>
<sequence>MSDSEATVEDPTMHQDIGTSLLVKPDGSNEAVTTTEQLAPERKSDLGSGKVNTEGRVTKHSPYKMKQSSPYKLLDARMNALVDQLRQKLAQQDARISSLEKNNSYIMRHLGEVDDRLDYFESDTEETENINEKVKAEIRCSKMGEDETDQRDERGKDKKKGQ</sequence>
<protein>
    <submittedName>
        <fullName evidence="2">Uncharacterized protein</fullName>
    </submittedName>
</protein>
<proteinExistence type="predicted"/>
<evidence type="ECO:0000256" key="1">
    <source>
        <dbReference type="SAM" id="MobiDB-lite"/>
    </source>
</evidence>
<dbReference type="EMBL" id="ML994787">
    <property type="protein sequence ID" value="KAF2174715.1"/>
    <property type="molecule type" value="Genomic_DNA"/>
</dbReference>
<evidence type="ECO:0000313" key="3">
    <source>
        <dbReference type="Proteomes" id="UP000800200"/>
    </source>
</evidence>
<organism evidence="2 3">
    <name type="scientific">Zopfia rhizophila CBS 207.26</name>
    <dbReference type="NCBI Taxonomy" id="1314779"/>
    <lineage>
        <taxon>Eukaryota</taxon>
        <taxon>Fungi</taxon>
        <taxon>Dikarya</taxon>
        <taxon>Ascomycota</taxon>
        <taxon>Pezizomycotina</taxon>
        <taxon>Dothideomycetes</taxon>
        <taxon>Dothideomycetes incertae sedis</taxon>
        <taxon>Zopfiaceae</taxon>
        <taxon>Zopfia</taxon>
    </lineage>
</organism>
<keyword evidence="3" id="KW-1185">Reference proteome</keyword>
<reference evidence="2" key="1">
    <citation type="journal article" date="2020" name="Stud. Mycol.">
        <title>101 Dothideomycetes genomes: a test case for predicting lifestyles and emergence of pathogens.</title>
        <authorList>
            <person name="Haridas S."/>
            <person name="Albert R."/>
            <person name="Binder M."/>
            <person name="Bloem J."/>
            <person name="Labutti K."/>
            <person name="Salamov A."/>
            <person name="Andreopoulos B."/>
            <person name="Baker S."/>
            <person name="Barry K."/>
            <person name="Bills G."/>
            <person name="Bluhm B."/>
            <person name="Cannon C."/>
            <person name="Castanera R."/>
            <person name="Culley D."/>
            <person name="Daum C."/>
            <person name="Ezra D."/>
            <person name="Gonzalez J."/>
            <person name="Henrissat B."/>
            <person name="Kuo A."/>
            <person name="Liang C."/>
            <person name="Lipzen A."/>
            <person name="Lutzoni F."/>
            <person name="Magnuson J."/>
            <person name="Mondo S."/>
            <person name="Nolan M."/>
            <person name="Ohm R."/>
            <person name="Pangilinan J."/>
            <person name="Park H.-J."/>
            <person name="Ramirez L."/>
            <person name="Alfaro M."/>
            <person name="Sun H."/>
            <person name="Tritt A."/>
            <person name="Yoshinaga Y."/>
            <person name="Zwiers L.-H."/>
            <person name="Turgeon B."/>
            <person name="Goodwin S."/>
            <person name="Spatafora J."/>
            <person name="Crous P."/>
            <person name="Grigoriev I."/>
        </authorList>
    </citation>
    <scope>NUCLEOTIDE SEQUENCE</scope>
    <source>
        <strain evidence="2">CBS 207.26</strain>
    </source>
</reference>
<feature type="region of interest" description="Disordered" evidence="1">
    <location>
        <begin position="140"/>
        <end position="162"/>
    </location>
</feature>
<dbReference type="Proteomes" id="UP000800200">
    <property type="component" value="Unassembled WGS sequence"/>
</dbReference>
<feature type="region of interest" description="Disordered" evidence="1">
    <location>
        <begin position="1"/>
        <end position="67"/>
    </location>
</feature>